<name>A0A9D1PVT1_9SPIO</name>
<dbReference type="PROSITE" id="PS51257">
    <property type="entry name" value="PROKAR_LIPOPROTEIN"/>
    <property type="match status" value="1"/>
</dbReference>
<feature type="chain" id="PRO_5038779329" evidence="1">
    <location>
        <begin position="23"/>
        <end position="172"/>
    </location>
</feature>
<gene>
    <name evidence="2" type="ORF">IAB12_07065</name>
</gene>
<evidence type="ECO:0000256" key="1">
    <source>
        <dbReference type="SAM" id="SignalP"/>
    </source>
</evidence>
<accession>A0A9D1PVT1</accession>
<sequence length="172" mass="19537">MKTRFMFLLLPLLILFSSCSSGDEAYIIASDTHADVIIFSKNEMTVFSQDEESLKKIEKISGMSSADALSALFPYAECSSISESEKERNDYLFSLLENISSSDDDIMNLFLYKKDLKNTEFVNKLSGLYSHALDRMLAVKKVNRLSLDVVLSYNASWQETIEFVSYWLESGN</sequence>
<feature type="signal peptide" evidence="1">
    <location>
        <begin position="1"/>
        <end position="22"/>
    </location>
</feature>
<dbReference type="Proteomes" id="UP000823936">
    <property type="component" value="Unassembled WGS sequence"/>
</dbReference>
<evidence type="ECO:0000313" key="3">
    <source>
        <dbReference type="Proteomes" id="UP000823936"/>
    </source>
</evidence>
<proteinExistence type="predicted"/>
<keyword evidence="1" id="KW-0732">Signal</keyword>
<dbReference type="EMBL" id="DXHU01000023">
    <property type="protein sequence ID" value="HIV99517.1"/>
    <property type="molecule type" value="Genomic_DNA"/>
</dbReference>
<organism evidence="2 3">
    <name type="scientific">Candidatus Ornithospirochaeta avicola</name>
    <dbReference type="NCBI Taxonomy" id="2840896"/>
    <lineage>
        <taxon>Bacteria</taxon>
        <taxon>Pseudomonadati</taxon>
        <taxon>Spirochaetota</taxon>
        <taxon>Spirochaetia</taxon>
        <taxon>Spirochaetales</taxon>
        <taxon>Spirochaetaceae</taxon>
        <taxon>Spirochaetaceae incertae sedis</taxon>
        <taxon>Candidatus Ornithospirochaeta</taxon>
    </lineage>
</organism>
<protein>
    <submittedName>
        <fullName evidence="2">Uncharacterized protein</fullName>
    </submittedName>
</protein>
<evidence type="ECO:0000313" key="2">
    <source>
        <dbReference type="EMBL" id="HIV99517.1"/>
    </source>
</evidence>
<dbReference type="AlphaFoldDB" id="A0A9D1PVT1"/>
<reference evidence="2" key="2">
    <citation type="submission" date="2021-04" db="EMBL/GenBank/DDBJ databases">
        <authorList>
            <person name="Gilroy R."/>
        </authorList>
    </citation>
    <scope>NUCLEOTIDE SEQUENCE</scope>
    <source>
        <strain evidence="2">Gambia11-129</strain>
    </source>
</reference>
<comment type="caution">
    <text evidence="2">The sequence shown here is derived from an EMBL/GenBank/DDBJ whole genome shotgun (WGS) entry which is preliminary data.</text>
</comment>
<reference evidence="2" key="1">
    <citation type="journal article" date="2021" name="PeerJ">
        <title>Extensive microbial diversity within the chicken gut microbiome revealed by metagenomics and culture.</title>
        <authorList>
            <person name="Gilroy R."/>
            <person name="Ravi A."/>
            <person name="Getino M."/>
            <person name="Pursley I."/>
            <person name="Horton D.L."/>
            <person name="Alikhan N.F."/>
            <person name="Baker D."/>
            <person name="Gharbi K."/>
            <person name="Hall N."/>
            <person name="Watson M."/>
            <person name="Adriaenssens E.M."/>
            <person name="Foster-Nyarko E."/>
            <person name="Jarju S."/>
            <person name="Secka A."/>
            <person name="Antonio M."/>
            <person name="Oren A."/>
            <person name="Chaudhuri R.R."/>
            <person name="La Ragione R."/>
            <person name="Hildebrand F."/>
            <person name="Pallen M.J."/>
        </authorList>
    </citation>
    <scope>NUCLEOTIDE SEQUENCE</scope>
    <source>
        <strain evidence="2">Gambia11-129</strain>
    </source>
</reference>